<reference evidence="3 4" key="2">
    <citation type="journal article" date="2006" name="Environ. Microbiol.">
        <title>Sequence analysis of three plasmids harboured in Rhodococcus erythropolis strain PR4.</title>
        <authorList>
            <person name="Sekine M."/>
            <person name="Tanikawa S."/>
            <person name="Omata S."/>
            <person name="Saito M."/>
            <person name="Fujisawa T."/>
            <person name="Tsukatani N."/>
            <person name="Tajima T."/>
            <person name="Sekigawa T."/>
            <person name="Kosugi H."/>
            <person name="Matsuo Y."/>
            <person name="Nishiko R."/>
            <person name="Imamura K."/>
            <person name="Ito M."/>
            <person name="Narita H."/>
            <person name="Tago S."/>
            <person name="Fujita N."/>
            <person name="Harayama S."/>
        </authorList>
    </citation>
    <scope>NUCLEOTIDE SEQUENCE [LARGE SCALE GENOMIC DNA]</scope>
    <source>
        <strain evidence="4">PR4 / NBRC 100887</strain>
    </source>
</reference>
<keyword evidence="2" id="KW-0472">Membrane</keyword>
<feature type="transmembrane region" description="Helical" evidence="2">
    <location>
        <begin position="128"/>
        <end position="149"/>
    </location>
</feature>
<keyword evidence="2" id="KW-1133">Transmembrane helix</keyword>
<feature type="compositionally biased region" description="Basic residues" evidence="1">
    <location>
        <begin position="47"/>
        <end position="58"/>
    </location>
</feature>
<evidence type="ECO:0000313" key="3">
    <source>
        <dbReference type="EMBL" id="BAH36334.1"/>
    </source>
</evidence>
<accession>C0ZTR8</accession>
<evidence type="ECO:0000256" key="1">
    <source>
        <dbReference type="SAM" id="MobiDB-lite"/>
    </source>
</evidence>
<proteinExistence type="predicted"/>
<evidence type="ECO:0000256" key="2">
    <source>
        <dbReference type="SAM" id="Phobius"/>
    </source>
</evidence>
<keyword evidence="2" id="KW-0812">Transmembrane</keyword>
<feature type="compositionally biased region" description="Polar residues" evidence="1">
    <location>
        <begin position="12"/>
        <end position="35"/>
    </location>
</feature>
<dbReference type="Proteomes" id="UP000002204">
    <property type="component" value="Chromosome"/>
</dbReference>
<dbReference type="AlphaFoldDB" id="C0ZTR8"/>
<sequence length="202" mass="23146">MEHRSTRRKTWNEISTASKLDRSNPSARTPINKGNDNGRYSLPSRFVSRRRQRRRRRPARAERGNQFAQFLLPLTSGRYLGAGPGYRLSESVRIIRRTVLFHHETHAQFTELHSPMMCATWRQCRGQIVWSSAVISLLILTTAISGWFVQRSGESWNFGAVCSRRYDGGGSCRTDTALTFTTLFVLLLPFASGMLVGWFEFQ</sequence>
<evidence type="ECO:0000313" key="4">
    <source>
        <dbReference type="Proteomes" id="UP000002204"/>
    </source>
</evidence>
<protein>
    <submittedName>
        <fullName evidence="3">Uncharacterized protein</fullName>
    </submittedName>
</protein>
<dbReference type="HOGENOM" id="CLU_1353743_0_0_11"/>
<dbReference type="EMBL" id="AP008957">
    <property type="protein sequence ID" value="BAH36334.1"/>
    <property type="molecule type" value="Genomic_DNA"/>
</dbReference>
<organism evidence="3 4">
    <name type="scientific">Rhodococcus erythropolis (strain PR4 / NBRC 100887)</name>
    <dbReference type="NCBI Taxonomy" id="234621"/>
    <lineage>
        <taxon>Bacteria</taxon>
        <taxon>Bacillati</taxon>
        <taxon>Actinomycetota</taxon>
        <taxon>Actinomycetes</taxon>
        <taxon>Mycobacteriales</taxon>
        <taxon>Nocardiaceae</taxon>
        <taxon>Rhodococcus</taxon>
        <taxon>Rhodococcus erythropolis group</taxon>
    </lineage>
</organism>
<dbReference type="KEGG" id="rer:RER_56260"/>
<name>C0ZTR8_RHOE4</name>
<feature type="transmembrane region" description="Helical" evidence="2">
    <location>
        <begin position="177"/>
        <end position="199"/>
    </location>
</feature>
<reference evidence="4" key="1">
    <citation type="submission" date="2005-03" db="EMBL/GenBank/DDBJ databases">
        <title>Comparison of the complete genome sequences of Rhodococcus erythropolis PR4 and Rhodococcus opacus B4.</title>
        <authorList>
            <person name="Takarada H."/>
            <person name="Sekine M."/>
            <person name="Hosoyama A."/>
            <person name="Yamada R."/>
            <person name="Fujisawa T."/>
            <person name="Omata S."/>
            <person name="Shimizu A."/>
            <person name="Tsukatani N."/>
            <person name="Tanikawa S."/>
            <person name="Fujita N."/>
            <person name="Harayama S."/>
        </authorList>
    </citation>
    <scope>NUCLEOTIDE SEQUENCE [LARGE SCALE GENOMIC DNA]</scope>
    <source>
        <strain evidence="4">PR4 / NBRC 100887</strain>
    </source>
</reference>
<feature type="region of interest" description="Disordered" evidence="1">
    <location>
        <begin position="1"/>
        <end position="61"/>
    </location>
</feature>
<gene>
    <name evidence="3" type="ordered locus">RER_56260</name>
</gene>